<name>A0A5A9W899_9GAMM</name>
<dbReference type="OrthoDB" id="20837at2"/>
<dbReference type="SUPFAM" id="SSF51905">
    <property type="entry name" value="FAD/NAD(P)-binding domain"/>
    <property type="match status" value="1"/>
</dbReference>
<feature type="domain" description="Amine oxidase" evidence="2">
    <location>
        <begin position="18"/>
        <end position="293"/>
    </location>
</feature>
<accession>A0A5A9W899</accession>
<dbReference type="Gene3D" id="3.30.70.1990">
    <property type="match status" value="1"/>
</dbReference>
<dbReference type="PANTHER" id="PTHR42923:SF17">
    <property type="entry name" value="AMINE OXIDASE DOMAIN-CONTAINING PROTEIN"/>
    <property type="match status" value="1"/>
</dbReference>
<keyword evidence="4" id="KW-1185">Reference proteome</keyword>
<evidence type="ECO:0000256" key="1">
    <source>
        <dbReference type="SAM" id="MobiDB-lite"/>
    </source>
</evidence>
<evidence type="ECO:0000313" key="3">
    <source>
        <dbReference type="EMBL" id="KAA0875701.1"/>
    </source>
</evidence>
<dbReference type="InterPro" id="IPR050464">
    <property type="entry name" value="Zeta_carotene_desat/Oxidored"/>
</dbReference>
<dbReference type="Gene3D" id="3.50.50.60">
    <property type="entry name" value="FAD/NAD(P)-binding domain"/>
    <property type="match status" value="1"/>
</dbReference>
<dbReference type="Pfam" id="PF01593">
    <property type="entry name" value="Amino_oxidase"/>
    <property type="match status" value="1"/>
</dbReference>
<dbReference type="InterPro" id="IPR002937">
    <property type="entry name" value="Amino_oxidase"/>
</dbReference>
<evidence type="ECO:0000313" key="4">
    <source>
        <dbReference type="Proteomes" id="UP000325302"/>
    </source>
</evidence>
<evidence type="ECO:0000259" key="2">
    <source>
        <dbReference type="Pfam" id="PF01593"/>
    </source>
</evidence>
<dbReference type="PANTHER" id="PTHR42923">
    <property type="entry name" value="PROTOPORPHYRINOGEN OXIDASE"/>
    <property type="match status" value="1"/>
</dbReference>
<reference evidence="3 4" key="1">
    <citation type="submission" date="2019-03" db="EMBL/GenBank/DDBJ databases">
        <title>Nitrincola sp. nov. isolated from an Indian soda lake.</title>
        <authorList>
            <person name="Joshi A."/>
            <person name="Thite S.V."/>
            <person name="Joseph N."/>
            <person name="Dhotre D."/>
            <person name="Moorthy M."/>
            <person name="Shouche Y.S."/>
        </authorList>
    </citation>
    <scope>NUCLEOTIDE SEQUENCE [LARGE SCALE GENOMIC DNA]</scope>
    <source>
        <strain evidence="3 4">MEB193</strain>
    </source>
</reference>
<dbReference type="RefSeq" id="WP_149390005.1">
    <property type="nucleotide sequence ID" value="NZ_SMRS01000002.1"/>
</dbReference>
<proteinExistence type="predicted"/>
<dbReference type="AlphaFoldDB" id="A0A5A9W899"/>
<sequence length="455" mass="51392">MNIKVIRPLKIAVIGSGISGLSCAWLLNQQHQVTLFEKDDRLGGHSNTVEVDCAEGFKIPVDTGFIVFNPVNYPNLVEFFKHLEVPTQETEMSFAVSMDQGRLEYSGTDLNGLFAQRRNLFSPTFWGLIRDLLKFYRDSESLAQDPEVAHLSLGQLLEKKGYGRAFVQDHLIPMGAAIWSTPADKMLDYPALTFLRFCQNHGLVQLKDRPQWRTVVGGSRVYVNKIADALEGRIRLNSHIHRIHRQGGQVILEDLHGRRETFDHVVLACHSDQALDLLAEPTAAEADLLRHFPYQRNRAILHSDASLMPKRRAAWASWNYLAQSQGAQTDEISVSYWMNSLQHLPDSTPLFVTLNPSREPEAGSIHRSFLYDHPVFTLESVEAQRQLWSLQGVRNTWFCGAWFGYGFHEDGLQSGLAVAEALGGCQRPWSLEQPNSRIHVHPPKRPALTKQEAVA</sequence>
<comment type="caution">
    <text evidence="3">The sequence shown here is derived from an EMBL/GenBank/DDBJ whole genome shotgun (WGS) entry which is preliminary data.</text>
</comment>
<dbReference type="GO" id="GO:0016491">
    <property type="term" value="F:oxidoreductase activity"/>
    <property type="evidence" value="ECO:0007669"/>
    <property type="project" value="InterPro"/>
</dbReference>
<dbReference type="InterPro" id="IPR036188">
    <property type="entry name" value="FAD/NAD-bd_sf"/>
</dbReference>
<dbReference type="FunFam" id="1.10.405.20:FF:000001">
    <property type="entry name" value="Amine oxidase"/>
    <property type="match status" value="1"/>
</dbReference>
<dbReference type="Proteomes" id="UP000325302">
    <property type="component" value="Unassembled WGS sequence"/>
</dbReference>
<feature type="region of interest" description="Disordered" evidence="1">
    <location>
        <begin position="435"/>
        <end position="455"/>
    </location>
</feature>
<dbReference type="Gene3D" id="1.10.405.20">
    <property type="match status" value="1"/>
</dbReference>
<dbReference type="EMBL" id="SMRS01000002">
    <property type="protein sequence ID" value="KAA0875701.1"/>
    <property type="molecule type" value="Genomic_DNA"/>
</dbReference>
<gene>
    <name evidence="3" type="ORF">E1H14_03130</name>
</gene>
<dbReference type="PROSITE" id="PS51257">
    <property type="entry name" value="PROKAR_LIPOPROTEIN"/>
    <property type="match status" value="1"/>
</dbReference>
<protein>
    <submittedName>
        <fullName evidence="3">FAD-dependent oxidoreductase</fullName>
    </submittedName>
</protein>
<organism evidence="3 4">
    <name type="scientific">Nitrincola tapanii</name>
    <dbReference type="NCBI Taxonomy" id="1708751"/>
    <lineage>
        <taxon>Bacteria</taxon>
        <taxon>Pseudomonadati</taxon>
        <taxon>Pseudomonadota</taxon>
        <taxon>Gammaproteobacteria</taxon>
        <taxon>Oceanospirillales</taxon>
        <taxon>Oceanospirillaceae</taxon>
        <taxon>Nitrincola</taxon>
    </lineage>
</organism>